<dbReference type="KEGG" id="vg:65128839"/>
<organism evidence="1 2">
    <name type="scientific">uncultured phage cr118_1</name>
    <dbReference type="NCBI Taxonomy" id="2772063"/>
    <lineage>
        <taxon>Viruses</taxon>
        <taxon>Duplodnaviria</taxon>
        <taxon>Heunggongvirae</taxon>
        <taxon>Uroviricota</taxon>
        <taxon>Caudoviricetes</taxon>
        <taxon>Crassvirales</taxon>
        <taxon>Suoliviridae</taxon>
        <taxon>Uncouvirinae</taxon>
        <taxon>Besingivirus</taxon>
        <taxon>Besingivirus coli</taxon>
    </lineage>
</organism>
<protein>
    <submittedName>
        <fullName evidence="1">Topoisomerase</fullName>
    </submittedName>
</protein>
<accession>A0A7M1RVL2</accession>
<keyword evidence="1" id="KW-0413">Isomerase</keyword>
<evidence type="ECO:0000313" key="2">
    <source>
        <dbReference type="Proteomes" id="UP000594051"/>
    </source>
</evidence>
<keyword evidence="2" id="KW-1185">Reference proteome</keyword>
<dbReference type="Proteomes" id="UP000594051">
    <property type="component" value="Segment"/>
</dbReference>
<reference evidence="1 2" key="1">
    <citation type="submission" date="2020-07" db="EMBL/GenBank/DDBJ databases">
        <title>Taxonomic proposal: Crassvirales, a new order of highly abundant and diverse bacterial viruses.</title>
        <authorList>
            <person name="Shkoporov A.N."/>
            <person name="Stockdale S.R."/>
            <person name="Guerin E."/>
            <person name="Ross R.P."/>
            <person name="Hill C."/>
        </authorList>
    </citation>
    <scope>NUCLEOTIDE SEQUENCE [LARGE SCALE GENOMIC DNA]</scope>
</reference>
<dbReference type="EMBL" id="MT774379">
    <property type="protein sequence ID" value="QOR58368.1"/>
    <property type="molecule type" value="Genomic_DNA"/>
</dbReference>
<dbReference type="GO" id="GO:0016853">
    <property type="term" value="F:isomerase activity"/>
    <property type="evidence" value="ECO:0007669"/>
    <property type="project" value="UniProtKB-KW"/>
</dbReference>
<dbReference type="GeneID" id="65128839"/>
<dbReference type="RefSeq" id="YP_010110526.1">
    <property type="nucleotide sequence ID" value="NC_055872.1"/>
</dbReference>
<evidence type="ECO:0000313" key="1">
    <source>
        <dbReference type="EMBL" id="QOR58368.1"/>
    </source>
</evidence>
<sequence length="154" mass="18806">MKQRKSYTIQDFYKYYLEETKDNSLYKVDYKLYRTIVSELFKDIRNKLIEEGEEIKLPSRLGEISIVKTKPKYWDGKHCSIDFQSTKKLGKLVLYLNEHSDGFKYRLHWYKKKALVPFKSKYQIVLTRENKRRLAQIIKNKERDYIELIWFTNS</sequence>
<name>A0A7M1RVL2_9CAUD</name>
<proteinExistence type="predicted"/>